<dbReference type="SMART" id="SM01230">
    <property type="entry name" value="Gln-synt_C"/>
    <property type="match status" value="1"/>
</dbReference>
<proteinExistence type="inferred from homology"/>
<dbReference type="RefSeq" id="WP_189468442.1">
    <property type="nucleotide sequence ID" value="NZ_BMXS01000007.1"/>
</dbReference>
<evidence type="ECO:0000313" key="7">
    <source>
        <dbReference type="EMBL" id="GGX91363.1"/>
    </source>
</evidence>
<dbReference type="PANTHER" id="PTHR43785">
    <property type="entry name" value="GAMMA-GLUTAMYLPUTRESCINE SYNTHETASE"/>
    <property type="match status" value="1"/>
</dbReference>
<dbReference type="InterPro" id="IPR014746">
    <property type="entry name" value="Gln_synth/guanido_kin_cat_dom"/>
</dbReference>
<comment type="caution">
    <text evidence="7">The sequence shown here is derived from an EMBL/GenBank/DDBJ whole genome shotgun (WGS) entry which is preliminary data.</text>
</comment>
<dbReference type="InterPro" id="IPR036651">
    <property type="entry name" value="Gln_synt_N_sf"/>
</dbReference>
<evidence type="ECO:0000259" key="6">
    <source>
        <dbReference type="PROSITE" id="PS51987"/>
    </source>
</evidence>
<dbReference type="Gene3D" id="3.30.590.10">
    <property type="entry name" value="Glutamine synthetase/guanido kinase, catalytic domain"/>
    <property type="match status" value="1"/>
</dbReference>
<keyword evidence="1" id="KW-0436">Ligase</keyword>
<organism evidence="7 8">
    <name type="scientific">Litchfieldella qijiaojingensis</name>
    <dbReference type="NCBI Taxonomy" id="980347"/>
    <lineage>
        <taxon>Bacteria</taxon>
        <taxon>Pseudomonadati</taxon>
        <taxon>Pseudomonadota</taxon>
        <taxon>Gammaproteobacteria</taxon>
        <taxon>Oceanospirillales</taxon>
        <taxon>Halomonadaceae</taxon>
        <taxon>Litchfieldella</taxon>
    </lineage>
</organism>
<dbReference type="InterPro" id="IPR008146">
    <property type="entry name" value="Gln_synth_cat_dom"/>
</dbReference>
<evidence type="ECO:0000256" key="5">
    <source>
        <dbReference type="RuleBase" id="RU000384"/>
    </source>
</evidence>
<keyword evidence="2" id="KW-0547">Nucleotide-binding</keyword>
<evidence type="ECO:0000256" key="3">
    <source>
        <dbReference type="ARBA" id="ARBA00022840"/>
    </source>
</evidence>
<reference evidence="8" key="1">
    <citation type="journal article" date="2019" name="Int. J. Syst. Evol. Microbiol.">
        <title>The Global Catalogue of Microorganisms (GCM) 10K type strain sequencing project: providing services to taxonomists for standard genome sequencing and annotation.</title>
        <authorList>
            <consortium name="The Broad Institute Genomics Platform"/>
            <consortium name="The Broad Institute Genome Sequencing Center for Infectious Disease"/>
            <person name="Wu L."/>
            <person name="Ma J."/>
        </authorList>
    </citation>
    <scope>NUCLEOTIDE SEQUENCE [LARGE SCALE GENOMIC DNA]</scope>
    <source>
        <strain evidence="8">KCTC 22228</strain>
    </source>
</reference>
<protein>
    <submittedName>
        <fullName evidence="7">Glutamine synthetase</fullName>
    </submittedName>
</protein>
<dbReference type="PROSITE" id="PS51987">
    <property type="entry name" value="GS_CATALYTIC"/>
    <property type="match status" value="1"/>
</dbReference>
<evidence type="ECO:0000256" key="2">
    <source>
        <dbReference type="ARBA" id="ARBA00022741"/>
    </source>
</evidence>
<dbReference type="Pfam" id="PF00120">
    <property type="entry name" value="Gln-synt_C"/>
    <property type="match status" value="1"/>
</dbReference>
<dbReference type="Pfam" id="PF16952">
    <property type="entry name" value="Gln-synt_N_2"/>
    <property type="match status" value="1"/>
</dbReference>
<sequence length="436" mass="47715">MDLISIVSTDLTAITRGRAVPREALQNEATSGCGWVPANSALTPQDIIADPNPWGSHGDLRLIPDLDSHVHVRAISDHVPDMHYVHGNLYTVDGEPWPVCPRTVLEAELAHYRKNLGWQVKAAFEHEFILNDSTGLAAPAFSLQAQRRAARFAACLMEALANSHNSPETFLPEYGQHQYEVTCRPAIGLASADRAINVREITRDIARQLGLEASFTPQPFPGGVSNGVHLHLSFLDENNLPVLHDSKGAIGLSRLGQHWAAGVLHYMPALCAFTAPSPVSYLRLQPHHWSSAYACLGVRNREAALRVCPTTRLGNKPVEQQFNLEYRALDATASPHLAMAVILMAGRLGIEQRLPMTARADQDPDTLSDEQRTKLGIHPLPASLSAALEALRACPALEECLSEPLLATYQALKRQELANVEGLDDDALCALYRSIY</sequence>
<gene>
    <name evidence="7" type="ORF">GCM10007160_18590</name>
</gene>
<accession>A0ABQ2YRI6</accession>
<evidence type="ECO:0000256" key="4">
    <source>
        <dbReference type="PROSITE-ProRule" id="PRU01331"/>
    </source>
</evidence>
<keyword evidence="3" id="KW-0067">ATP-binding</keyword>
<dbReference type="SUPFAM" id="SSF55931">
    <property type="entry name" value="Glutamine synthetase/guanido kinase"/>
    <property type="match status" value="1"/>
</dbReference>
<evidence type="ECO:0000256" key="1">
    <source>
        <dbReference type="ARBA" id="ARBA00022598"/>
    </source>
</evidence>
<keyword evidence="8" id="KW-1185">Reference proteome</keyword>
<name>A0ABQ2YRI6_9GAMM</name>
<feature type="domain" description="GS catalytic" evidence="6">
    <location>
        <begin position="101"/>
        <end position="436"/>
    </location>
</feature>
<comment type="similarity">
    <text evidence="4 5">Belongs to the glutamine synthetase family.</text>
</comment>
<dbReference type="PANTHER" id="PTHR43785:SF12">
    <property type="entry name" value="TYPE-1 GLUTAMINE SYNTHETASE 2"/>
    <property type="match status" value="1"/>
</dbReference>
<dbReference type="Gene3D" id="3.10.20.70">
    <property type="entry name" value="Glutamine synthetase, N-terminal domain"/>
    <property type="match status" value="1"/>
</dbReference>
<dbReference type="Proteomes" id="UP000653056">
    <property type="component" value="Unassembled WGS sequence"/>
</dbReference>
<evidence type="ECO:0000313" key="8">
    <source>
        <dbReference type="Proteomes" id="UP000653056"/>
    </source>
</evidence>
<dbReference type="InterPro" id="IPR008147">
    <property type="entry name" value="Gln_synt_N"/>
</dbReference>
<dbReference type="EMBL" id="BMXS01000007">
    <property type="protein sequence ID" value="GGX91363.1"/>
    <property type="molecule type" value="Genomic_DNA"/>
</dbReference>